<protein>
    <recommendedName>
        <fullName evidence="4">DUF3027 domain-containing protein</fullName>
    </recommendedName>
</protein>
<dbReference type="RefSeq" id="WP_284248993.1">
    <property type="nucleotide sequence ID" value="NZ_BSUM01000001.1"/>
</dbReference>
<gene>
    <name evidence="2" type="ORF">GCM10025875_03640</name>
</gene>
<sequence>MATATSTAEPRARRTAKPRKDAVLAAAVEQARAAAEETSGLGEVGEHLGYTDDGERLGSHRFATTAPGYRGWHWTVTVARVSRAKVATVCEVELLPGDEALLAPAWVPYSERLEPADVGPNDVLPEGATDDRVVPGYAPVDGGEGDGVDLATDPRAIVELGAWRTEVPSRATLIAAAERWEGRLPERGRSFATDPNAFVVPLTGVLGQVYGVCVNEFSPDDGRIVRLDQVSDVPAQREAVPSAWPDAAPVIDEISLDTIELPERGTTA</sequence>
<dbReference type="AlphaFoldDB" id="A0AA37UTZ0"/>
<dbReference type="Proteomes" id="UP001157161">
    <property type="component" value="Unassembled WGS sequence"/>
</dbReference>
<comment type="caution">
    <text evidence="2">The sequence shown here is derived from an EMBL/GenBank/DDBJ whole genome shotgun (WGS) entry which is preliminary data.</text>
</comment>
<dbReference type="Pfam" id="PF11228">
    <property type="entry name" value="DUF3027"/>
    <property type="match status" value="1"/>
</dbReference>
<organism evidence="2 3">
    <name type="scientific">Litorihabitans aurantiacus</name>
    <dbReference type="NCBI Taxonomy" id="1930061"/>
    <lineage>
        <taxon>Bacteria</taxon>
        <taxon>Bacillati</taxon>
        <taxon>Actinomycetota</taxon>
        <taxon>Actinomycetes</taxon>
        <taxon>Micrococcales</taxon>
        <taxon>Beutenbergiaceae</taxon>
        <taxon>Litorihabitans</taxon>
    </lineage>
</organism>
<reference evidence="2" key="2">
    <citation type="submission" date="2023-02" db="EMBL/GenBank/DDBJ databases">
        <authorList>
            <person name="Sun Q."/>
            <person name="Mori K."/>
        </authorList>
    </citation>
    <scope>NUCLEOTIDE SEQUENCE</scope>
    <source>
        <strain evidence="2">NBRC 112290</strain>
    </source>
</reference>
<evidence type="ECO:0008006" key="4">
    <source>
        <dbReference type="Google" id="ProtNLM"/>
    </source>
</evidence>
<evidence type="ECO:0000313" key="2">
    <source>
        <dbReference type="EMBL" id="GMA30372.1"/>
    </source>
</evidence>
<evidence type="ECO:0000313" key="3">
    <source>
        <dbReference type="Proteomes" id="UP001157161"/>
    </source>
</evidence>
<dbReference type="EMBL" id="BSUM01000001">
    <property type="protein sequence ID" value="GMA30372.1"/>
    <property type="molecule type" value="Genomic_DNA"/>
</dbReference>
<reference evidence="2" key="1">
    <citation type="journal article" date="2014" name="Int. J. Syst. Evol. Microbiol.">
        <title>Complete genome sequence of Corynebacterium casei LMG S-19264T (=DSM 44701T), isolated from a smear-ripened cheese.</title>
        <authorList>
            <consortium name="US DOE Joint Genome Institute (JGI-PGF)"/>
            <person name="Walter F."/>
            <person name="Albersmeier A."/>
            <person name="Kalinowski J."/>
            <person name="Ruckert C."/>
        </authorList>
    </citation>
    <scope>NUCLEOTIDE SEQUENCE</scope>
    <source>
        <strain evidence="2">NBRC 112290</strain>
    </source>
</reference>
<dbReference type="InterPro" id="IPR021391">
    <property type="entry name" value="DUF3027"/>
</dbReference>
<name>A0AA37UTZ0_9MICO</name>
<proteinExistence type="predicted"/>
<keyword evidence="3" id="KW-1185">Reference proteome</keyword>
<accession>A0AA37UTZ0</accession>
<feature type="region of interest" description="Disordered" evidence="1">
    <location>
        <begin position="1"/>
        <end position="21"/>
    </location>
</feature>
<evidence type="ECO:0000256" key="1">
    <source>
        <dbReference type="SAM" id="MobiDB-lite"/>
    </source>
</evidence>